<feature type="transmembrane region" description="Helical" evidence="6">
    <location>
        <begin position="118"/>
        <end position="137"/>
    </location>
</feature>
<feature type="compositionally biased region" description="Low complexity" evidence="5">
    <location>
        <begin position="326"/>
        <end position="353"/>
    </location>
</feature>
<dbReference type="Gene3D" id="1.20.1250.20">
    <property type="entry name" value="MFS general substrate transporter like domains"/>
    <property type="match status" value="2"/>
</dbReference>
<dbReference type="GO" id="GO:0022857">
    <property type="term" value="F:transmembrane transporter activity"/>
    <property type="evidence" value="ECO:0007669"/>
    <property type="project" value="InterPro"/>
</dbReference>
<dbReference type="SUPFAM" id="SSF103473">
    <property type="entry name" value="MFS general substrate transporter"/>
    <property type="match status" value="2"/>
</dbReference>
<feature type="transmembrane region" description="Helical" evidence="6">
    <location>
        <begin position="172"/>
        <end position="190"/>
    </location>
</feature>
<evidence type="ECO:0000256" key="6">
    <source>
        <dbReference type="SAM" id="Phobius"/>
    </source>
</evidence>
<evidence type="ECO:0000256" key="5">
    <source>
        <dbReference type="SAM" id="MobiDB-lite"/>
    </source>
</evidence>
<reference evidence="9" key="1">
    <citation type="submission" date="2016-06" db="EMBL/GenBank/DDBJ databases">
        <authorList>
            <person name="Varghese N."/>
            <person name="Submissions Spin"/>
        </authorList>
    </citation>
    <scope>NUCLEOTIDE SEQUENCE [LARGE SCALE GENOMIC DNA]</scope>
    <source>
        <strain evidence="9">DSM 43168</strain>
    </source>
</reference>
<evidence type="ECO:0000259" key="7">
    <source>
        <dbReference type="PROSITE" id="PS50850"/>
    </source>
</evidence>
<keyword evidence="2 6" id="KW-0812">Transmembrane</keyword>
<dbReference type="Proteomes" id="UP000183585">
    <property type="component" value="Unassembled WGS sequence"/>
</dbReference>
<organism evidence="8 9">
    <name type="scientific">Micromonospora carbonacea</name>
    <dbReference type="NCBI Taxonomy" id="47853"/>
    <lineage>
        <taxon>Bacteria</taxon>
        <taxon>Bacillati</taxon>
        <taxon>Actinomycetota</taxon>
        <taxon>Actinomycetes</taxon>
        <taxon>Micromonosporales</taxon>
        <taxon>Micromonosporaceae</taxon>
        <taxon>Micromonospora</taxon>
    </lineage>
</organism>
<feature type="transmembrane region" description="Helical" evidence="6">
    <location>
        <begin position="211"/>
        <end position="229"/>
    </location>
</feature>
<feature type="transmembrane region" description="Helical" evidence="6">
    <location>
        <begin position="475"/>
        <end position="497"/>
    </location>
</feature>
<evidence type="ECO:0000256" key="3">
    <source>
        <dbReference type="ARBA" id="ARBA00022989"/>
    </source>
</evidence>
<keyword evidence="4 6" id="KW-0472">Membrane</keyword>
<dbReference type="STRING" id="47853.TK50_01655"/>
<feature type="transmembrane region" description="Helical" evidence="6">
    <location>
        <begin position="408"/>
        <end position="430"/>
    </location>
</feature>
<dbReference type="PROSITE" id="PS50850">
    <property type="entry name" value="MFS"/>
    <property type="match status" value="1"/>
</dbReference>
<dbReference type="PRINTS" id="PR01036">
    <property type="entry name" value="TCRTETB"/>
</dbReference>
<feature type="transmembrane region" description="Helical" evidence="6">
    <location>
        <begin position="144"/>
        <end position="166"/>
    </location>
</feature>
<dbReference type="Pfam" id="PF07690">
    <property type="entry name" value="MFS_1"/>
    <property type="match status" value="1"/>
</dbReference>
<keyword evidence="3 6" id="KW-1133">Transmembrane helix</keyword>
<feature type="transmembrane region" description="Helical" evidence="6">
    <location>
        <begin position="451"/>
        <end position="469"/>
    </location>
</feature>
<dbReference type="PANTHER" id="PTHR23501:SF154">
    <property type="entry name" value="MULTIDRUG-EFFLUX TRANSPORTER RV1634-RELATED"/>
    <property type="match status" value="1"/>
</dbReference>
<feature type="transmembrane region" description="Helical" evidence="6">
    <location>
        <begin position="298"/>
        <end position="320"/>
    </location>
</feature>
<proteinExistence type="predicted"/>
<dbReference type="GO" id="GO:0005886">
    <property type="term" value="C:plasma membrane"/>
    <property type="evidence" value="ECO:0007669"/>
    <property type="project" value="UniProtKB-SubCell"/>
</dbReference>
<accession>A0A1C4Z9B0</accession>
<dbReference type="InterPro" id="IPR020846">
    <property type="entry name" value="MFS_dom"/>
</dbReference>
<name>A0A1C4Z9B0_9ACTN</name>
<gene>
    <name evidence="8" type="ORF">GA0070563_107388</name>
</gene>
<sequence>MTALAPPAAPEHLFAPALRAMTVGVVALVSLLAFEALAVGTAMPTVARSLDGLSLYGLAFGGAFASGVVGMVVSGVWCDARGPRAPVWHGVAWFVAGLLIAGTTSTMGVLVAGRMVQGFGSGLLSVALYVVVGRAYPEALHRRIFAAFAAAWVVPSLVGPAIAGLVVEHLGWRWVFLAVPAVAVPALLLVQPGLRSLAPSAVTRPSTGAGARVGWAFGAGASAALLHYGGQQRGVLAVGLVGAALAGLLCCAPRLLPAGFLRAGRGLPTVVGLRGLASAAFAGAEVVIPLMLSRERGLTPTGAGLVLTVGALSWSAGSWLQGRLPAPGSAKSAPGSAAPAPGSAAPAPGSAAPVTAPVSRRGLLPGLRGRLAPRSSATLVRAGLACITGGTATVALAVWPAVPLAVCVLGWAAAGLGMGLLYPSLSVLTLELSAPGEQGRNSSSLQLGDSLFAATVLALTGAVLAASAHPGRSSYAATLVLAAALAGLGVLLAGRVVPAGPAARSLP</sequence>
<dbReference type="AlphaFoldDB" id="A0A1C4Z9B0"/>
<evidence type="ECO:0000256" key="2">
    <source>
        <dbReference type="ARBA" id="ARBA00022692"/>
    </source>
</evidence>
<dbReference type="PANTHER" id="PTHR23501">
    <property type="entry name" value="MAJOR FACILITATOR SUPERFAMILY"/>
    <property type="match status" value="1"/>
</dbReference>
<evidence type="ECO:0000256" key="4">
    <source>
        <dbReference type="ARBA" id="ARBA00023136"/>
    </source>
</evidence>
<feature type="transmembrane region" description="Helical" evidence="6">
    <location>
        <begin position="235"/>
        <end position="256"/>
    </location>
</feature>
<feature type="region of interest" description="Disordered" evidence="5">
    <location>
        <begin position="326"/>
        <end position="355"/>
    </location>
</feature>
<feature type="transmembrane region" description="Helical" evidence="6">
    <location>
        <begin position="55"/>
        <end position="78"/>
    </location>
</feature>
<dbReference type="InterPro" id="IPR036259">
    <property type="entry name" value="MFS_trans_sf"/>
</dbReference>
<dbReference type="RefSeq" id="WP_074475763.1">
    <property type="nucleotide sequence ID" value="NZ_FMCT01000007.1"/>
</dbReference>
<feature type="domain" description="Major facilitator superfamily (MFS) profile" evidence="7">
    <location>
        <begin position="21"/>
        <end position="501"/>
    </location>
</feature>
<dbReference type="EMBL" id="FMCT01000007">
    <property type="protein sequence ID" value="SCF29515.1"/>
    <property type="molecule type" value="Genomic_DNA"/>
</dbReference>
<evidence type="ECO:0000256" key="1">
    <source>
        <dbReference type="ARBA" id="ARBA00004651"/>
    </source>
</evidence>
<comment type="subcellular location">
    <subcellularLocation>
        <location evidence="1">Cell membrane</location>
        <topology evidence="1">Multi-pass membrane protein</topology>
    </subcellularLocation>
</comment>
<dbReference type="InterPro" id="IPR011701">
    <property type="entry name" value="MFS"/>
</dbReference>
<keyword evidence="9" id="KW-1185">Reference proteome</keyword>
<protein>
    <submittedName>
        <fullName evidence="8">Major Facilitator Superfamily protein</fullName>
    </submittedName>
</protein>
<evidence type="ECO:0000313" key="8">
    <source>
        <dbReference type="EMBL" id="SCF29515.1"/>
    </source>
</evidence>
<feature type="transmembrane region" description="Helical" evidence="6">
    <location>
        <begin position="378"/>
        <end position="402"/>
    </location>
</feature>
<feature type="transmembrane region" description="Helical" evidence="6">
    <location>
        <begin position="90"/>
        <end position="112"/>
    </location>
</feature>
<evidence type="ECO:0000313" key="9">
    <source>
        <dbReference type="Proteomes" id="UP000183585"/>
    </source>
</evidence>
<feature type="transmembrane region" description="Helical" evidence="6">
    <location>
        <begin position="20"/>
        <end position="43"/>
    </location>
</feature>
<feature type="transmembrane region" description="Helical" evidence="6">
    <location>
        <begin position="268"/>
        <end position="292"/>
    </location>
</feature>